<organism evidence="7 8">
    <name type="scientific">Microcosmobacter mediterraneus</name>
    <dbReference type="NCBI Taxonomy" id="3075607"/>
    <lineage>
        <taxon>Bacteria</taxon>
        <taxon>Pseudomonadati</taxon>
        <taxon>Bacteroidota</taxon>
        <taxon>Flavobacteriia</taxon>
        <taxon>Flavobacteriales</taxon>
        <taxon>Flavobacteriaceae</taxon>
        <taxon>Microcosmobacter</taxon>
    </lineage>
</organism>
<keyword evidence="8" id="KW-1185">Reference proteome</keyword>
<dbReference type="PANTHER" id="PTHR36985:SF1">
    <property type="entry name" value="TRANSLOCATION AND ASSEMBLY MODULE SUBUNIT TAMB"/>
    <property type="match status" value="1"/>
</dbReference>
<dbReference type="InterPro" id="IPR007452">
    <property type="entry name" value="TamB_C"/>
</dbReference>
<keyword evidence="4" id="KW-0472">Membrane</keyword>
<feature type="domain" description="Translocation and assembly module TamB C-terminal" evidence="6">
    <location>
        <begin position="911"/>
        <end position="981"/>
    </location>
</feature>
<comment type="caution">
    <text evidence="7">The sequence shown here is derived from an EMBL/GenBank/DDBJ whole genome shotgun (WGS) entry which is preliminary data.</text>
</comment>
<feature type="domain" description="Translocation and assembly module TamB C-terminal" evidence="6">
    <location>
        <begin position="1025"/>
        <end position="1435"/>
    </location>
</feature>
<dbReference type="RefSeq" id="WP_311427944.1">
    <property type="nucleotide sequence ID" value="NZ_JAVRIA010000006.1"/>
</dbReference>
<feature type="region of interest" description="Disordered" evidence="5">
    <location>
        <begin position="1450"/>
        <end position="1484"/>
    </location>
</feature>
<proteinExistence type="predicted"/>
<protein>
    <submittedName>
        <fullName evidence="7">Translocation/assembly module TamB domain-containing protein</fullName>
    </submittedName>
</protein>
<evidence type="ECO:0000256" key="1">
    <source>
        <dbReference type="ARBA" id="ARBA00004167"/>
    </source>
</evidence>
<name>A0ABU2YLZ8_9FLAO</name>
<evidence type="ECO:0000259" key="6">
    <source>
        <dbReference type="Pfam" id="PF04357"/>
    </source>
</evidence>
<feature type="compositionally biased region" description="Basic and acidic residues" evidence="5">
    <location>
        <begin position="1451"/>
        <end position="1484"/>
    </location>
</feature>
<evidence type="ECO:0000256" key="5">
    <source>
        <dbReference type="SAM" id="MobiDB-lite"/>
    </source>
</evidence>
<evidence type="ECO:0000256" key="3">
    <source>
        <dbReference type="ARBA" id="ARBA00022989"/>
    </source>
</evidence>
<reference evidence="7 8" key="1">
    <citation type="submission" date="2023-09" db="EMBL/GenBank/DDBJ databases">
        <authorList>
            <person name="Rey-Velasco X."/>
        </authorList>
    </citation>
    <scope>NUCLEOTIDE SEQUENCE [LARGE SCALE GENOMIC DNA]</scope>
    <source>
        <strain evidence="7 8">W332</strain>
    </source>
</reference>
<evidence type="ECO:0000313" key="7">
    <source>
        <dbReference type="EMBL" id="MDT0559178.1"/>
    </source>
</evidence>
<dbReference type="Pfam" id="PF04357">
    <property type="entry name" value="TamB"/>
    <property type="match status" value="2"/>
</dbReference>
<keyword evidence="3" id="KW-1133">Transmembrane helix</keyword>
<keyword evidence="2" id="KW-0812">Transmembrane</keyword>
<comment type="subcellular location">
    <subcellularLocation>
        <location evidence="1">Membrane</location>
        <topology evidence="1">Single-pass membrane protein</topology>
    </subcellularLocation>
</comment>
<dbReference type="EMBL" id="JAVRIA010000006">
    <property type="protein sequence ID" value="MDT0559178.1"/>
    <property type="molecule type" value="Genomic_DNA"/>
</dbReference>
<sequence>MRIKKVLKITSKIIGIILLLFVILVLVLSIPSVQTKLGKYATKRLNEDFGTNINIGKVGLQFNGDVELKGIYIEDYKKDTLIAIQELNTSIISFKKLYDGKLNFGDVDIEGLLLNIKTYKGAEDTNLDIFVARFDEDEPTDEPSGFLLSTSDISIYDSEFRLSDENKEKMEILEFTDLNINATNFLINGPDVSARINRLSFLDRRGLRVKNMITDFTYSRSQMNFQNLNVKTEKSNLNGSISFDYKREDLKDFTDKVNVTANFSDSSVQLDDLNVFYNEFGANQNAKLSVHLSGTLNNLKADKLQLNSGNQTKIYGDILFINLFNSEANNFSMDGRFRNLSSNYYDLRALLPNILGESIPSIFAKLGSFKITGDSYITDSTIDADINIDTELGFIDSDLQMTKIDDIDNADYKGTLLFREFDLGPIANDEKVGKTSFDLEVDGKGFTLETLDTKITGEVFELAYNNYLYRNINVEGKLGDRVFDGILIADDNNLKLNFNGLVDFSNDIKTYDFKAEVALANLKTLNFVTRDSVSVFRGKVDMSMKGSSIEDAIGVVNVKNTIYKNQDENYFFQDFTVTSDFTDKDRIVTINSPDIISGFIKGNFKFDDIQKLTENSIGSIFTNYSPHDLEDNQYLDFDFKIYSKIVTVFFKDLKLSENTTIKGRIETDAKRFKLSFDAPQVNFRDYFAEEITMNVDNSNPVYNTYIAMDSIGSKHYNISDFNFINRTVRDTLFVNSEFKGGKFNDDTFDLNLFYTINEDNKFVVGFKRSDIQFKGYDWQINSNRNKLNKVTFDKDLKDFYIDDLVMSHYDEDMTLSGEIIGNTNKNLNLDFNDIDLVKITPPIDSLALAGSINGNIKLLQREGNYVPSSDINIENLELNRYNLGNLKAKLSGQQSLTNYLVDITLENDGLTTLNAQGDINFDAKRPSVNVAVDFEEFLLDPLNPLGEGVINNIRGVVSGNADITGNLNRPDINGQLLLDRAGLSIPYLNVDYSFDFDSKVNLRKQEFVFDNVVMTDSEYFSRGLLNGNISHNNLSDWELGLELSTERMLVLSTDETEDALYYGTGFVSGKADIFGPTDQLKIEFEGATEKGTVFNIPLNDSESFGDNSYIHFLSPEEKVARYKGEVVRETEIKGLELFFDLNVNQNAEIEIVIDKNSGSTIKGKGEGNLLFDINTNGKFNMYGTFAVFQGSYNFRYGALVQKEFQVKPGGTIDWEGEPFDALINLQAIYTTNTNPSVLLDNPINRSIPVELQINLTGELEQPEPDFTFNFPNVNSTIKSELNYRLTSKEDRDNQALYLLTTGSFARGLDDLNLSGTIAERLNGIIGNILGDQDDQLKLGVNYEIGQNSPDVQTDDRVGLTLETKISEKVVINGKVGVPIGGATQSVIAGDVQIDWLLNDDGTLRAQFFNRENTIRNFGEEIGYTQGIGLSYNVEFDTFRELIQIIFSGKNKTKEKQKEKPKENTKESDFPDFINVKKKDSTSQN</sequence>
<evidence type="ECO:0000256" key="2">
    <source>
        <dbReference type="ARBA" id="ARBA00022692"/>
    </source>
</evidence>
<dbReference type="Proteomes" id="UP001259492">
    <property type="component" value="Unassembled WGS sequence"/>
</dbReference>
<gene>
    <name evidence="7" type="ORF">RM697_10985</name>
</gene>
<evidence type="ECO:0000313" key="8">
    <source>
        <dbReference type="Proteomes" id="UP001259492"/>
    </source>
</evidence>
<evidence type="ECO:0000256" key="4">
    <source>
        <dbReference type="ARBA" id="ARBA00023136"/>
    </source>
</evidence>
<dbReference type="PANTHER" id="PTHR36985">
    <property type="entry name" value="TRANSLOCATION AND ASSEMBLY MODULE SUBUNIT TAMB"/>
    <property type="match status" value="1"/>
</dbReference>
<accession>A0ABU2YLZ8</accession>